<gene>
    <name evidence="2" type="ORF">B0H17DRAFT_1150947</name>
</gene>
<feature type="region of interest" description="Disordered" evidence="1">
    <location>
        <begin position="48"/>
        <end position="69"/>
    </location>
</feature>
<dbReference type="Proteomes" id="UP001221757">
    <property type="component" value="Unassembled WGS sequence"/>
</dbReference>
<evidence type="ECO:0000313" key="3">
    <source>
        <dbReference type="Proteomes" id="UP001221757"/>
    </source>
</evidence>
<organism evidence="2 3">
    <name type="scientific">Mycena rosella</name>
    <name type="common">Pink bonnet</name>
    <name type="synonym">Agaricus rosellus</name>
    <dbReference type="NCBI Taxonomy" id="1033263"/>
    <lineage>
        <taxon>Eukaryota</taxon>
        <taxon>Fungi</taxon>
        <taxon>Dikarya</taxon>
        <taxon>Basidiomycota</taxon>
        <taxon>Agaricomycotina</taxon>
        <taxon>Agaricomycetes</taxon>
        <taxon>Agaricomycetidae</taxon>
        <taxon>Agaricales</taxon>
        <taxon>Marasmiineae</taxon>
        <taxon>Mycenaceae</taxon>
        <taxon>Mycena</taxon>
    </lineage>
</organism>
<sequence>MGSSRLSLVPPSFVFQTSGPRSLLSLSSSNQHTPAIAVYSARQLTSPKHLANASQAPSSHSTSELSATNTETSKFGYTTQLLSLSRALCIGRPRGSADLHPTAARCRPIAHHYRCALVPCCHDNPPRVARPRHPPSAPPGALCTQLDFRAQRARAHAKWVPEGRDTRATESEVDAVVEHLMVHRVPCWRGSWKTWAKGCVARSSDILEVSPSRRARAIRVGGGRPARDHATRYQLARHLASAIEPDRNLVCACIQYCKSLIYVYPPSHFSI</sequence>
<evidence type="ECO:0000313" key="2">
    <source>
        <dbReference type="EMBL" id="KAJ7626719.1"/>
    </source>
</evidence>
<dbReference type="AlphaFoldDB" id="A0AAD7FIQ4"/>
<accession>A0AAD7FIQ4</accession>
<protein>
    <submittedName>
        <fullName evidence="2">Uncharacterized protein</fullName>
    </submittedName>
</protein>
<evidence type="ECO:0000256" key="1">
    <source>
        <dbReference type="SAM" id="MobiDB-lite"/>
    </source>
</evidence>
<dbReference type="EMBL" id="JARKIE010000576">
    <property type="protein sequence ID" value="KAJ7626719.1"/>
    <property type="molecule type" value="Genomic_DNA"/>
</dbReference>
<reference evidence="2" key="1">
    <citation type="submission" date="2023-03" db="EMBL/GenBank/DDBJ databases">
        <title>Massive genome expansion in bonnet fungi (Mycena s.s.) driven by repeated elements and novel gene families across ecological guilds.</title>
        <authorList>
            <consortium name="Lawrence Berkeley National Laboratory"/>
            <person name="Harder C.B."/>
            <person name="Miyauchi S."/>
            <person name="Viragh M."/>
            <person name="Kuo A."/>
            <person name="Thoen E."/>
            <person name="Andreopoulos B."/>
            <person name="Lu D."/>
            <person name="Skrede I."/>
            <person name="Drula E."/>
            <person name="Henrissat B."/>
            <person name="Morin E."/>
            <person name="Kohler A."/>
            <person name="Barry K."/>
            <person name="LaButti K."/>
            <person name="Morin E."/>
            <person name="Salamov A."/>
            <person name="Lipzen A."/>
            <person name="Mereny Z."/>
            <person name="Hegedus B."/>
            <person name="Baldrian P."/>
            <person name="Stursova M."/>
            <person name="Weitz H."/>
            <person name="Taylor A."/>
            <person name="Grigoriev I.V."/>
            <person name="Nagy L.G."/>
            <person name="Martin F."/>
            <person name="Kauserud H."/>
        </authorList>
    </citation>
    <scope>NUCLEOTIDE SEQUENCE</scope>
    <source>
        <strain evidence="2">CBHHK067</strain>
    </source>
</reference>
<comment type="caution">
    <text evidence="2">The sequence shown here is derived from an EMBL/GenBank/DDBJ whole genome shotgun (WGS) entry which is preliminary data.</text>
</comment>
<name>A0AAD7FIQ4_MYCRO</name>
<proteinExistence type="predicted"/>
<keyword evidence="3" id="KW-1185">Reference proteome</keyword>